<feature type="compositionally biased region" description="Basic and acidic residues" evidence="1">
    <location>
        <begin position="372"/>
        <end position="384"/>
    </location>
</feature>
<accession>A0AAW0EFC7</accession>
<sequence>MTTTPIPTLWNDPHRPPSLVSSSPDNYASDHLFASPSPSSSPLYAPRIHSSPSSPAFPQDDYRLSWDPPVDSKVSYPLPSFRSLFPSDDEHPLTSEYDASEYSEPDAHHDDSFLTESEDEEEENDPFYSNSRVTFTVSAERGRWKSDPLPRHPLLRISARTTSPAPSPVPSLLLRNISEPAPSTTKSPPLVASSSLTDQDPSPSASADPVLSPISLSVSPMVGSVSPLSVVEPLSPLSLPSSLAGDHDVDMDLESFPNNDEIPTPMDSENGLGLFTSPLVAPPPSRATPDAPVLESSALVEVIEMPKSTSSANVETGPEASSFAMDADLAPSEKAALTENALQEGPVPPPPSASRDAEIVSTSRVMKAAKKGGQDKTTDSQRHTDKGKKRASQPPPREEVPKSKKARIAPSSTEKLGSRSKRVEAKTKTTPSREVQSKGKKTRADVRPSTSKTKQRKARPPSPSPSTSSSHPSSFSPVEPPRKPLHDLDPELCGMLIESLATSRASSMAMSTLYKTVMQSYPSLKSRGTEAECLHLVEQVLEGGTMAGGGSGVFGKVQRNGKDESDPPLEAQWFYVPERDHDQERAQLISSMMPRPAKRSETKKYKQYYYRPLEKISRWDAEDEL</sequence>
<gene>
    <name evidence="2" type="ORF">R3P38DRAFT_2823037</name>
</gene>
<feature type="region of interest" description="Disordered" evidence="1">
    <location>
        <begin position="1"/>
        <end position="64"/>
    </location>
</feature>
<feature type="compositionally biased region" description="Basic and acidic residues" evidence="1">
    <location>
        <begin position="140"/>
        <end position="150"/>
    </location>
</feature>
<feature type="compositionally biased region" description="Low complexity" evidence="1">
    <location>
        <begin position="158"/>
        <end position="175"/>
    </location>
</feature>
<feature type="region of interest" description="Disordered" evidence="1">
    <location>
        <begin position="77"/>
        <end position="212"/>
    </location>
</feature>
<keyword evidence="3" id="KW-1185">Reference proteome</keyword>
<feature type="region of interest" description="Disordered" evidence="1">
    <location>
        <begin position="307"/>
        <end position="490"/>
    </location>
</feature>
<name>A0AAW0EFC7_9AGAR</name>
<feature type="compositionally biased region" description="Acidic residues" evidence="1">
    <location>
        <begin position="116"/>
        <end position="125"/>
    </location>
</feature>
<feature type="compositionally biased region" description="Polar residues" evidence="1">
    <location>
        <begin position="181"/>
        <end position="205"/>
    </location>
</feature>
<comment type="caution">
    <text evidence="2">The sequence shown here is derived from an EMBL/GenBank/DDBJ whole genome shotgun (WGS) entry which is preliminary data.</text>
</comment>
<evidence type="ECO:0000313" key="3">
    <source>
        <dbReference type="Proteomes" id="UP001362999"/>
    </source>
</evidence>
<protein>
    <submittedName>
        <fullName evidence="2">Uncharacterized protein</fullName>
    </submittedName>
</protein>
<proteinExistence type="predicted"/>
<dbReference type="EMBL" id="JAWWNJ010000001">
    <property type="protein sequence ID" value="KAK7064204.1"/>
    <property type="molecule type" value="Genomic_DNA"/>
</dbReference>
<feature type="compositionally biased region" description="Low complexity" evidence="1">
    <location>
        <begin position="465"/>
        <end position="477"/>
    </location>
</feature>
<feature type="compositionally biased region" description="Polar residues" evidence="1">
    <location>
        <begin position="127"/>
        <end position="137"/>
    </location>
</feature>
<feature type="region of interest" description="Disordered" evidence="1">
    <location>
        <begin position="235"/>
        <end position="291"/>
    </location>
</feature>
<dbReference type="Proteomes" id="UP001362999">
    <property type="component" value="Unassembled WGS sequence"/>
</dbReference>
<organism evidence="2 3">
    <name type="scientific">Favolaschia claudopus</name>
    <dbReference type="NCBI Taxonomy" id="2862362"/>
    <lineage>
        <taxon>Eukaryota</taxon>
        <taxon>Fungi</taxon>
        <taxon>Dikarya</taxon>
        <taxon>Basidiomycota</taxon>
        <taxon>Agaricomycotina</taxon>
        <taxon>Agaricomycetes</taxon>
        <taxon>Agaricomycetidae</taxon>
        <taxon>Agaricales</taxon>
        <taxon>Marasmiineae</taxon>
        <taxon>Mycenaceae</taxon>
        <taxon>Favolaschia</taxon>
    </lineage>
</organism>
<feature type="compositionally biased region" description="Basic and acidic residues" evidence="1">
    <location>
        <begin position="480"/>
        <end position="489"/>
    </location>
</feature>
<reference evidence="2 3" key="1">
    <citation type="journal article" date="2024" name="J Genomics">
        <title>Draft genome sequencing and assembly of Favolaschia claudopus CIRM-BRFM 2984 isolated from oak limbs.</title>
        <authorList>
            <person name="Navarro D."/>
            <person name="Drula E."/>
            <person name="Chaduli D."/>
            <person name="Cazenave R."/>
            <person name="Ahrendt S."/>
            <person name="Wang J."/>
            <person name="Lipzen A."/>
            <person name="Daum C."/>
            <person name="Barry K."/>
            <person name="Grigoriev I.V."/>
            <person name="Favel A."/>
            <person name="Rosso M.N."/>
            <person name="Martin F."/>
        </authorList>
    </citation>
    <scope>NUCLEOTIDE SEQUENCE [LARGE SCALE GENOMIC DNA]</scope>
    <source>
        <strain evidence="2 3">CIRM-BRFM 2984</strain>
    </source>
</reference>
<evidence type="ECO:0000256" key="1">
    <source>
        <dbReference type="SAM" id="MobiDB-lite"/>
    </source>
</evidence>
<dbReference type="AlphaFoldDB" id="A0AAW0EFC7"/>
<evidence type="ECO:0000313" key="2">
    <source>
        <dbReference type="EMBL" id="KAK7064204.1"/>
    </source>
</evidence>